<dbReference type="eggNOG" id="ENOG502R16V">
    <property type="taxonomic scope" value="Eukaryota"/>
</dbReference>
<feature type="region of interest" description="Disordered" evidence="7">
    <location>
        <begin position="1043"/>
        <end position="1065"/>
    </location>
</feature>
<reference evidence="10" key="1">
    <citation type="submission" date="2011-07" db="EMBL/GenBank/DDBJ databases">
        <authorList>
            <consortium name="Caenorhabditis brenneri Sequencing and Analysis Consortium"/>
            <person name="Wilson R.K."/>
        </authorList>
    </citation>
    <scope>NUCLEOTIDE SEQUENCE [LARGE SCALE GENOMIC DNA]</scope>
    <source>
        <strain evidence="10">PB2801</strain>
    </source>
</reference>
<dbReference type="Pfam" id="PF12719">
    <property type="entry name" value="Cnd3"/>
    <property type="match status" value="1"/>
</dbReference>
<dbReference type="GO" id="GO:0000796">
    <property type="term" value="C:condensin complex"/>
    <property type="evidence" value="ECO:0007669"/>
    <property type="project" value="InterPro"/>
</dbReference>
<dbReference type="GO" id="GO:0007076">
    <property type="term" value="P:mitotic chromosome condensation"/>
    <property type="evidence" value="ECO:0007669"/>
    <property type="project" value="InterPro"/>
</dbReference>
<proteinExistence type="predicted"/>
<dbReference type="PANTHER" id="PTHR14418">
    <property type="entry name" value="CONDENSIN COMPLEX SUBUNIT 3-RELATED"/>
    <property type="match status" value="1"/>
</dbReference>
<feature type="compositionally biased region" description="Acidic residues" evidence="7">
    <location>
        <begin position="1137"/>
        <end position="1147"/>
    </location>
</feature>
<feature type="region of interest" description="Disordered" evidence="7">
    <location>
        <begin position="1106"/>
        <end position="1147"/>
    </location>
</feature>
<dbReference type="AlphaFoldDB" id="G0N9C5"/>
<dbReference type="InterPro" id="IPR025977">
    <property type="entry name" value="Cnd3_C"/>
</dbReference>
<evidence type="ECO:0000256" key="2">
    <source>
        <dbReference type="ARBA" id="ARBA00022454"/>
    </source>
</evidence>
<organism evidence="10">
    <name type="scientific">Caenorhabditis brenneri</name>
    <name type="common">Nematode worm</name>
    <dbReference type="NCBI Taxonomy" id="135651"/>
    <lineage>
        <taxon>Eukaryota</taxon>
        <taxon>Metazoa</taxon>
        <taxon>Ecdysozoa</taxon>
        <taxon>Nematoda</taxon>
        <taxon>Chromadorea</taxon>
        <taxon>Rhabditida</taxon>
        <taxon>Rhabditina</taxon>
        <taxon>Rhabditomorpha</taxon>
        <taxon>Rhabditoidea</taxon>
        <taxon>Rhabditidae</taxon>
        <taxon>Peloderinae</taxon>
        <taxon>Caenorhabditis</taxon>
    </lineage>
</organism>
<dbReference type="InterPro" id="IPR016024">
    <property type="entry name" value="ARM-type_fold"/>
</dbReference>
<feature type="region of interest" description="Disordered" evidence="7">
    <location>
        <begin position="1"/>
        <end position="27"/>
    </location>
</feature>
<evidence type="ECO:0000256" key="5">
    <source>
        <dbReference type="ARBA" id="ARBA00023067"/>
    </source>
</evidence>
<protein>
    <recommendedName>
        <fullName evidence="8">Nuclear condensin complex subunit 3 C-terminal domain-containing protein</fullName>
    </recommendedName>
</protein>
<accession>G0N9C5</accession>
<feature type="compositionally biased region" description="Acidic residues" evidence="7">
    <location>
        <begin position="12"/>
        <end position="22"/>
    </location>
</feature>
<evidence type="ECO:0000313" key="9">
    <source>
        <dbReference type="EMBL" id="EGT55665.1"/>
    </source>
</evidence>
<evidence type="ECO:0000256" key="4">
    <source>
        <dbReference type="ARBA" id="ARBA00022776"/>
    </source>
</evidence>
<sequence>MDSGGHLGNLFSDDDQENDSFDDPLPSATNLVEALAAIDVVDSEVEQYGRQEEEDSFDAQVPCTKNLEERKQSSEFEDEDEEEEDVVQCELDLKEEDFNVLTIEKVSLETLTARIKRVITEVLYRGEIAAKALFDVANKIIFQSTMFDVKKNPVIDTIIYGLTMIILESRERDQGAEQAEHFILLFIARLAIKNKSIKCGDLLYQLILLVDRLYLHSDSSVRSFIQRIIGCLMEEANRYADLMREHGDNVFLFTDEDLPEEEEFMIPSGVKNRWMTKVAKSLLDKSPQVRSKAVIALSSWDHDAICKTTNSGEISVNDLLWKSVHDVDETVRVSAARRIHITDEKDIDKCINFIQVSKDNKVRHAIIVRLASDVHLFSFTEKQRFSLIKLLNDSDSARVQDVIHQRLVGSWMKVAGEEISCPTIFTAPESGHKIPNEFPSIIIEYLDPLTDPISVYVFMKFATSRFIRQIAGNNDVEQFMKTLLEMTPKDSECVGLMRRTTFRLVTLDADSEAELKKTFLRILITRSFIDVVFDVAKGSLNANYLRNRALMFFLPDVTYFVEYLKQFCSVYFKMNHTAQHDFKDLLLYNIIHLINISVRYGGIIDDNDTFKLSLMQLLEDPTLDFSTESLAILVMSCLDSCNSAQEREEFCDWICATSNNLMIHGSKEENEEFPNLKKAIEEKSVLDRMLLQSATMLLSTCQHEEIKKPTAAMTELFTTIIPPLLVSETKLIQKVGLELIGYTSSIDFENCKPYLALTRFLIERDDEVLKSTGVNTLIRVIKTHGFPNTAKAIFGKDHETDQVCQNLLAKLFEKSIVSLQGAALVQTVNDCLRMLSQGIYAWPKLLTTILLVTFQKSNEQFPLVKMLRSYCKKINGDFHKMNVLLGFVKAIDVISKSNEQDSSWNVLEMTELVCDCVSSVQTISDDGEGAPKKNLEKSVFLEIVLANRMINRAVSRPSASFVRHAFTSMATSLRLECIPLEHLDSLHNSLVDSYTVIRFNSGKTTQIAFKRFMAHCEKVISLHESMRGLKISVDKVKKEIPDPDEISVMSTPSSSGRKKKAPRKDYWDNDEIEEKYDPDDSFEVRTNFSFNSVLHFLFQYFPRSTRTRKRASTSSQGTPKKLVKTVSGEEGGHVPEEEFNIEDSPEL</sequence>
<dbReference type="InterPro" id="IPR027165">
    <property type="entry name" value="CND3"/>
</dbReference>
<keyword evidence="3" id="KW-0132">Cell division</keyword>
<dbReference type="Proteomes" id="UP000008068">
    <property type="component" value="Unassembled WGS sequence"/>
</dbReference>
<evidence type="ECO:0000313" key="10">
    <source>
        <dbReference type="Proteomes" id="UP000008068"/>
    </source>
</evidence>
<dbReference type="FunCoup" id="G0N9C5">
    <property type="interactions" value="183"/>
</dbReference>
<evidence type="ECO:0000256" key="3">
    <source>
        <dbReference type="ARBA" id="ARBA00022618"/>
    </source>
</evidence>
<keyword evidence="6" id="KW-0131">Cell cycle</keyword>
<evidence type="ECO:0000256" key="7">
    <source>
        <dbReference type="SAM" id="MobiDB-lite"/>
    </source>
</evidence>
<dbReference type="OrthoDB" id="5798252at2759"/>
<evidence type="ECO:0000256" key="6">
    <source>
        <dbReference type="ARBA" id="ARBA00023306"/>
    </source>
</evidence>
<evidence type="ECO:0000259" key="8">
    <source>
        <dbReference type="Pfam" id="PF12719"/>
    </source>
</evidence>
<keyword evidence="4" id="KW-0498">Mitosis</keyword>
<dbReference type="GO" id="GO:0051301">
    <property type="term" value="P:cell division"/>
    <property type="evidence" value="ECO:0007669"/>
    <property type="project" value="UniProtKB-KW"/>
</dbReference>
<feature type="domain" description="Nuclear condensin complex subunit 3 C-terminal" evidence="8">
    <location>
        <begin position="706"/>
        <end position="973"/>
    </location>
</feature>
<gene>
    <name evidence="9" type="ORF">CAEBREN_32158</name>
</gene>
<comment type="subcellular location">
    <subcellularLocation>
        <location evidence="1">Chromosome</location>
    </subcellularLocation>
</comment>
<keyword evidence="2" id="KW-0158">Chromosome</keyword>
<dbReference type="PANTHER" id="PTHR14418:SF5">
    <property type="entry name" value="CONDENSIN COMPLEX SUBUNIT 3"/>
    <property type="match status" value="1"/>
</dbReference>
<dbReference type="STRING" id="135651.G0N9C5"/>
<dbReference type="GO" id="GO:0000793">
    <property type="term" value="C:condensed chromosome"/>
    <property type="evidence" value="ECO:0007669"/>
    <property type="project" value="TreeGrafter"/>
</dbReference>
<keyword evidence="5" id="KW-0226">DNA condensation</keyword>
<evidence type="ECO:0000256" key="1">
    <source>
        <dbReference type="ARBA" id="ARBA00004286"/>
    </source>
</evidence>
<dbReference type="InParanoid" id="G0N9C5"/>
<dbReference type="HOGENOM" id="CLU_280934_0_0_1"/>
<keyword evidence="10" id="KW-1185">Reference proteome</keyword>
<dbReference type="EMBL" id="GL379852">
    <property type="protein sequence ID" value="EGT55665.1"/>
    <property type="molecule type" value="Genomic_DNA"/>
</dbReference>
<name>G0N9C5_CAEBE</name>
<dbReference type="SUPFAM" id="SSF48371">
    <property type="entry name" value="ARM repeat"/>
    <property type="match status" value="1"/>
</dbReference>